<dbReference type="NCBIfam" id="TIGR01409">
    <property type="entry name" value="TAT_signal_seq"/>
    <property type="match status" value="1"/>
</dbReference>
<dbReference type="SUPFAM" id="SSF47240">
    <property type="entry name" value="Ferritin-like"/>
    <property type="match status" value="1"/>
</dbReference>
<reference evidence="1 2" key="1">
    <citation type="submission" date="2019-03" db="EMBL/GenBank/DDBJ databases">
        <title>Whole genome sequence of a novel Rubrobacter taiwanensis strain, isolated from Yellowstone National Park.</title>
        <authorList>
            <person name="Freed S."/>
            <person name="Ramaley R.F."/>
            <person name="Kyndt J.A."/>
        </authorList>
    </citation>
    <scope>NUCLEOTIDE SEQUENCE [LARGE SCALE GENOMIC DNA]</scope>
    <source>
        <strain evidence="1 2">Yellowstone</strain>
    </source>
</reference>
<dbReference type="PANTHER" id="PTHR31694">
    <property type="entry name" value="DESICCATION-LIKE PROTEIN"/>
    <property type="match status" value="1"/>
</dbReference>
<dbReference type="Pfam" id="PF13668">
    <property type="entry name" value="Ferritin_2"/>
    <property type="match status" value="1"/>
</dbReference>
<proteinExistence type="predicted"/>
<dbReference type="OrthoDB" id="954262at2"/>
<dbReference type="PANTHER" id="PTHR31694:SF26">
    <property type="entry name" value="OS05G0151100 PROTEIN"/>
    <property type="match status" value="1"/>
</dbReference>
<dbReference type="InterPro" id="IPR012347">
    <property type="entry name" value="Ferritin-like"/>
</dbReference>
<dbReference type="Gene3D" id="1.20.1260.10">
    <property type="match status" value="1"/>
</dbReference>
<dbReference type="Pfam" id="PF10518">
    <property type="entry name" value="TAT_signal"/>
    <property type="match status" value="1"/>
</dbReference>
<dbReference type="EMBL" id="SKBU01000008">
    <property type="protein sequence ID" value="TCJ19397.1"/>
    <property type="molecule type" value="Genomic_DNA"/>
</dbReference>
<sequence>MANQKIEVPGAGVLSRPHSRRDFLKTLAAAGIGAAAGGMMLSRPAGAQLGEIKDDIDIANFALTLEFLEAEFYTQAVDAGVLSGSALGVVTNLRDHEIAHAEAIIDLIEQFGGTPVEKPEFTFPPESLASQQGVLELASVLEPTGQGAYIGAGPLIQDPTVLAAAGSIAGVEGEHVVSVRNLLGFVPPTTEAFPAALTVDEVLAAVAPFLGMGEMMDTGGPVAGGTHRPV</sequence>
<dbReference type="Proteomes" id="UP000295244">
    <property type="component" value="Unassembled WGS sequence"/>
</dbReference>
<protein>
    <submittedName>
        <fullName evidence="1">Ferritin-like domain-containing protein</fullName>
    </submittedName>
</protein>
<keyword evidence="2" id="KW-1185">Reference proteome</keyword>
<dbReference type="InterPro" id="IPR052965">
    <property type="entry name" value="Pigment-catalase-like"/>
</dbReference>
<dbReference type="InterPro" id="IPR019546">
    <property type="entry name" value="TAT_signal_bac_arc"/>
</dbReference>
<evidence type="ECO:0000313" key="2">
    <source>
        <dbReference type="Proteomes" id="UP000295244"/>
    </source>
</evidence>
<evidence type="ECO:0000313" key="1">
    <source>
        <dbReference type="EMBL" id="TCJ19397.1"/>
    </source>
</evidence>
<dbReference type="InterPro" id="IPR006311">
    <property type="entry name" value="TAT_signal"/>
</dbReference>
<dbReference type="RefSeq" id="WP_132689043.1">
    <property type="nucleotide sequence ID" value="NZ_SKBU01000008.1"/>
</dbReference>
<comment type="caution">
    <text evidence="1">The sequence shown here is derived from an EMBL/GenBank/DDBJ whole genome shotgun (WGS) entry which is preliminary data.</text>
</comment>
<dbReference type="PROSITE" id="PS51318">
    <property type="entry name" value="TAT"/>
    <property type="match status" value="1"/>
</dbReference>
<gene>
    <name evidence="1" type="ORF">E0L93_04385</name>
</gene>
<name>A0A4R1BQ42_9ACTN</name>
<dbReference type="InterPro" id="IPR009078">
    <property type="entry name" value="Ferritin-like_SF"/>
</dbReference>
<dbReference type="AlphaFoldDB" id="A0A4R1BQ42"/>
<dbReference type="CDD" id="cd00657">
    <property type="entry name" value="Ferritin_like"/>
    <property type="match status" value="1"/>
</dbReference>
<accession>A0A4R1BQ42</accession>
<organism evidence="1 2">
    <name type="scientific">Rubrobacter taiwanensis</name>
    <dbReference type="NCBI Taxonomy" id="185139"/>
    <lineage>
        <taxon>Bacteria</taxon>
        <taxon>Bacillati</taxon>
        <taxon>Actinomycetota</taxon>
        <taxon>Rubrobacteria</taxon>
        <taxon>Rubrobacterales</taxon>
        <taxon>Rubrobacteraceae</taxon>
        <taxon>Rubrobacter</taxon>
    </lineage>
</organism>